<accession>U9TIL8</accession>
<proteinExistence type="predicted"/>
<reference evidence="1" key="1">
    <citation type="submission" date="2013-07" db="EMBL/GenBank/DDBJ databases">
        <title>The genome of an arbuscular mycorrhizal fungus provides insights into the evolution of the oldest plant symbiosis.</title>
        <authorList>
            <consortium name="DOE Joint Genome Institute"/>
            <person name="Tisserant E."/>
            <person name="Malbreil M."/>
            <person name="Kuo A."/>
            <person name="Kohler A."/>
            <person name="Symeonidi A."/>
            <person name="Balestrini R."/>
            <person name="Charron P."/>
            <person name="Duensing N."/>
            <person name="Frei-dit-Frey N."/>
            <person name="Gianinazzi-Pearson V."/>
            <person name="Gilbert B."/>
            <person name="Handa Y."/>
            <person name="Hijri M."/>
            <person name="Kaul R."/>
            <person name="Kawaguchi M."/>
            <person name="Krajinski F."/>
            <person name="Lammers P."/>
            <person name="Lapierre D."/>
            <person name="Masclaux F.G."/>
            <person name="Murat C."/>
            <person name="Morin E."/>
            <person name="Ndikumana S."/>
            <person name="Pagni M."/>
            <person name="Petitpierre D."/>
            <person name="Requena N."/>
            <person name="Rosikiewicz P."/>
            <person name="Riley R."/>
            <person name="Saito K."/>
            <person name="San Clemente H."/>
            <person name="Shapiro H."/>
            <person name="van Tuinen D."/>
            <person name="Becard G."/>
            <person name="Bonfante P."/>
            <person name="Paszkowski U."/>
            <person name="Shachar-Hill Y."/>
            <person name="Young J.P."/>
            <person name="Sanders I.R."/>
            <person name="Henrissat B."/>
            <person name="Rensing S.A."/>
            <person name="Grigoriev I.V."/>
            <person name="Corradi N."/>
            <person name="Roux C."/>
            <person name="Martin F."/>
        </authorList>
    </citation>
    <scope>NUCLEOTIDE SEQUENCE</scope>
    <source>
        <strain evidence="1">DAOM 197198</strain>
    </source>
</reference>
<gene>
    <name evidence="1" type="ORF">GLOINDRAFT_34557</name>
</gene>
<sequence>MRDAFNRVDRTDYRDFASQPSSPRAEEFGIKKPLKEIVKYLVRDQKYKMGELKLGSESVREFYEKLERLRSFPDGILEKNYFAEFHLQIKKSIMGGESSFG</sequence>
<dbReference type="VEuPathDB" id="FungiDB:RhiirFUN_016886"/>
<dbReference type="HOGENOM" id="CLU_2293161_0_0_1"/>
<dbReference type="AlphaFoldDB" id="U9TIL8"/>
<protein>
    <submittedName>
        <fullName evidence="1">Uncharacterized protein</fullName>
    </submittedName>
</protein>
<organism evidence="1">
    <name type="scientific">Rhizophagus irregularis (strain DAOM 181602 / DAOM 197198 / MUCL 43194)</name>
    <name type="common">Arbuscular mycorrhizal fungus</name>
    <name type="synonym">Glomus intraradices</name>
    <dbReference type="NCBI Taxonomy" id="747089"/>
    <lineage>
        <taxon>Eukaryota</taxon>
        <taxon>Fungi</taxon>
        <taxon>Fungi incertae sedis</taxon>
        <taxon>Mucoromycota</taxon>
        <taxon>Glomeromycotina</taxon>
        <taxon>Glomeromycetes</taxon>
        <taxon>Glomerales</taxon>
        <taxon>Glomeraceae</taxon>
        <taxon>Rhizophagus</taxon>
    </lineage>
</organism>
<dbReference type="EMBL" id="KI292005">
    <property type="protein sequence ID" value="ESA06148.1"/>
    <property type="molecule type" value="Genomic_DNA"/>
</dbReference>
<evidence type="ECO:0000313" key="1">
    <source>
        <dbReference type="EMBL" id="ESA06148.1"/>
    </source>
</evidence>
<name>U9TIL8_RHIID</name>